<name>A0A1V2K0I4_PSECE</name>
<sequence>MIMPTIDFNNIRSAPKSKNESFESLRCNFFDTTATRLRALISAVCEVVAVVVVWKLTFRLQVEVSRACRQNISFNWGAKSSSRFQSRSPQPA</sequence>
<dbReference type="Proteomes" id="UP000189295">
    <property type="component" value="Unassembled WGS sequence"/>
</dbReference>
<evidence type="ECO:0000313" key="2">
    <source>
        <dbReference type="Proteomes" id="UP000189295"/>
    </source>
</evidence>
<proteinExistence type="predicted"/>
<evidence type="ECO:0000313" key="1">
    <source>
        <dbReference type="EMBL" id="ONH50875.1"/>
    </source>
</evidence>
<reference evidence="1 2" key="1">
    <citation type="submission" date="2016-10" db="EMBL/GenBank/DDBJ databases">
        <title>Pseudomonas lactis sp. nov. and Pseudomonas paralactis sp. nov., isolated from bovine raw milk.</title>
        <authorList>
            <person name="Von Neubeck M."/>
            <person name="Huptas C."/>
            <person name="Glueck C."/>
            <person name="Krewinkel M."/>
            <person name="Stoeckel M."/>
            <person name="Stressler T."/>
            <person name="Fischer L."/>
            <person name="Hinrichs J."/>
            <person name="Scherer S."/>
            <person name="Wenning M."/>
        </authorList>
    </citation>
    <scope>NUCLEOTIDE SEQUENCE [LARGE SCALE GENOMIC DNA]</scope>
    <source>
        <strain evidence="1 2">DSM 17516</strain>
    </source>
</reference>
<gene>
    <name evidence="1" type="ORF">BLL36_23465</name>
</gene>
<accession>A0A1V2K0I4</accession>
<protein>
    <submittedName>
        <fullName evidence="1">Uncharacterized protein</fullName>
    </submittedName>
</protein>
<dbReference type="EMBL" id="MNPW01000013">
    <property type="protein sequence ID" value="ONH50875.1"/>
    <property type="molecule type" value="Genomic_DNA"/>
</dbReference>
<comment type="caution">
    <text evidence="1">The sequence shown here is derived from an EMBL/GenBank/DDBJ whole genome shotgun (WGS) entry which is preliminary data.</text>
</comment>
<dbReference type="AlphaFoldDB" id="A0A1V2K0I4"/>
<organism evidence="1 2">
    <name type="scientific">Pseudomonas cedrina subsp. cedrina</name>
    <dbReference type="NCBI Taxonomy" id="76762"/>
    <lineage>
        <taxon>Bacteria</taxon>
        <taxon>Pseudomonadati</taxon>
        <taxon>Pseudomonadota</taxon>
        <taxon>Gammaproteobacteria</taxon>
        <taxon>Pseudomonadales</taxon>
        <taxon>Pseudomonadaceae</taxon>
        <taxon>Pseudomonas</taxon>
    </lineage>
</organism>